<dbReference type="AlphaFoldDB" id="X0XFD6"/>
<dbReference type="Gene3D" id="3.30.310.50">
    <property type="entry name" value="Alpha-D-phosphohexomutase, C-terminal domain"/>
    <property type="match status" value="1"/>
</dbReference>
<dbReference type="InterPro" id="IPR036900">
    <property type="entry name" value="A-D-PHexomutase_C_sf"/>
</dbReference>
<gene>
    <name evidence="2" type="ORF">S01H1_62682</name>
</gene>
<dbReference type="Pfam" id="PF00408">
    <property type="entry name" value="PGM_PMM_IV"/>
    <property type="match status" value="1"/>
</dbReference>
<dbReference type="SUPFAM" id="SSF55957">
    <property type="entry name" value="Phosphoglucomutase, C-terminal domain"/>
    <property type="match status" value="1"/>
</dbReference>
<name>X0XFD6_9ZZZZ</name>
<dbReference type="EMBL" id="BARS01041193">
    <property type="protein sequence ID" value="GAG41825.1"/>
    <property type="molecule type" value="Genomic_DNA"/>
</dbReference>
<dbReference type="InterPro" id="IPR005843">
    <property type="entry name" value="A-D-PHexomutase_C"/>
</dbReference>
<accession>X0XFD6</accession>
<evidence type="ECO:0000259" key="1">
    <source>
        <dbReference type="Pfam" id="PF00408"/>
    </source>
</evidence>
<comment type="caution">
    <text evidence="2">The sequence shown here is derived from an EMBL/GenBank/DDBJ whole genome shotgun (WGS) entry which is preliminary data.</text>
</comment>
<dbReference type="GO" id="GO:0016868">
    <property type="term" value="F:intramolecular phosphotransferase activity"/>
    <property type="evidence" value="ECO:0007669"/>
    <property type="project" value="InterPro"/>
</dbReference>
<organism evidence="2">
    <name type="scientific">marine sediment metagenome</name>
    <dbReference type="NCBI Taxonomy" id="412755"/>
    <lineage>
        <taxon>unclassified sequences</taxon>
        <taxon>metagenomes</taxon>
        <taxon>ecological metagenomes</taxon>
    </lineage>
</organism>
<evidence type="ECO:0000313" key="2">
    <source>
        <dbReference type="EMBL" id="GAG41825.1"/>
    </source>
</evidence>
<feature type="non-terminal residue" evidence="2">
    <location>
        <position position="1"/>
    </location>
</feature>
<reference evidence="2" key="1">
    <citation type="journal article" date="2014" name="Front. Microbiol.">
        <title>High frequency of phylogenetically diverse reductive dehalogenase-homologous genes in deep subseafloor sedimentary metagenomes.</title>
        <authorList>
            <person name="Kawai M."/>
            <person name="Futagami T."/>
            <person name="Toyoda A."/>
            <person name="Takaki Y."/>
            <person name="Nishi S."/>
            <person name="Hori S."/>
            <person name="Arai W."/>
            <person name="Tsubouchi T."/>
            <person name="Morono Y."/>
            <person name="Uchiyama I."/>
            <person name="Ito T."/>
            <person name="Fujiyama A."/>
            <person name="Inagaki F."/>
            <person name="Takami H."/>
        </authorList>
    </citation>
    <scope>NUCLEOTIDE SEQUENCE</scope>
    <source>
        <strain evidence="2">Expedition CK06-06</strain>
    </source>
</reference>
<proteinExistence type="predicted"/>
<feature type="domain" description="Alpha-D-phosphohexomutase C-terminal" evidence="1">
    <location>
        <begin position="3"/>
        <end position="36"/>
    </location>
</feature>
<protein>
    <recommendedName>
        <fullName evidence="1">Alpha-D-phosphohexomutase C-terminal domain-containing protein</fullName>
    </recommendedName>
</protein>
<sequence length="41" mass="5027">DDWWFNVRPSNTEPLLRLNLEAKMKKKRDECLARIEKILQK</sequence>